<evidence type="ECO:0000313" key="3">
    <source>
        <dbReference type="EMBL" id="MBU9736617.1"/>
    </source>
</evidence>
<dbReference type="Proteomes" id="UP000712157">
    <property type="component" value="Unassembled WGS sequence"/>
</dbReference>
<evidence type="ECO:0000256" key="2">
    <source>
        <dbReference type="SAM" id="Phobius"/>
    </source>
</evidence>
<feature type="transmembrane region" description="Helical" evidence="2">
    <location>
        <begin position="82"/>
        <end position="101"/>
    </location>
</feature>
<organism evidence="3 4">
    <name type="scientific">Diplocloster agilis</name>
    <dbReference type="NCBI Taxonomy" id="2850323"/>
    <lineage>
        <taxon>Bacteria</taxon>
        <taxon>Bacillati</taxon>
        <taxon>Bacillota</taxon>
        <taxon>Clostridia</taxon>
        <taxon>Lachnospirales</taxon>
        <taxon>Lachnospiraceae</taxon>
        <taxon>Diplocloster</taxon>
    </lineage>
</organism>
<dbReference type="AlphaFoldDB" id="A0A949JZL4"/>
<keyword evidence="2" id="KW-1133">Transmembrane helix</keyword>
<proteinExistence type="predicted"/>
<keyword evidence="4" id="KW-1185">Reference proteome</keyword>
<feature type="transmembrane region" description="Helical" evidence="2">
    <location>
        <begin position="40"/>
        <end position="60"/>
    </location>
</feature>
<accession>A0A949JZL4</accession>
<reference evidence="3" key="1">
    <citation type="submission" date="2021-06" db="EMBL/GenBank/DDBJ databases">
        <title>Description of novel taxa of the family Lachnospiraceae.</title>
        <authorList>
            <person name="Chaplin A.V."/>
            <person name="Sokolova S.R."/>
            <person name="Pikina A.P."/>
            <person name="Korzhanova M."/>
            <person name="Belova V."/>
            <person name="Korostin D."/>
            <person name="Efimov B.A."/>
        </authorList>
    </citation>
    <scope>NUCLEOTIDE SEQUENCE</scope>
    <source>
        <strain evidence="3">ASD5720</strain>
    </source>
</reference>
<keyword evidence="2" id="KW-0812">Transmembrane</keyword>
<keyword evidence="2" id="KW-0472">Membrane</keyword>
<gene>
    <name evidence="3" type="ORF">KTH89_08705</name>
</gene>
<evidence type="ECO:0000256" key="1">
    <source>
        <dbReference type="SAM" id="MobiDB-lite"/>
    </source>
</evidence>
<dbReference type="RefSeq" id="WP_158341826.1">
    <property type="nucleotide sequence ID" value="NZ_JAHQCW010000011.1"/>
</dbReference>
<protein>
    <submittedName>
        <fullName evidence="3">Uncharacterized protein</fullName>
    </submittedName>
</protein>
<sequence>MVNEEKIRLMTKLAIYEENDGKKEIPLASYFQSDYISYNVIKTAIFVTIAYAIMLGLWAVCNMDYVLANLNPDQLVVMVEKIVIIYAAVMLVYLICSYILYRIRYKQARKDLKDYYRLLKELNTFYSQEEQKTGRQERSGGQLYDDHITGI</sequence>
<evidence type="ECO:0000313" key="4">
    <source>
        <dbReference type="Proteomes" id="UP000712157"/>
    </source>
</evidence>
<comment type="caution">
    <text evidence="3">The sequence shown here is derived from an EMBL/GenBank/DDBJ whole genome shotgun (WGS) entry which is preliminary data.</text>
</comment>
<dbReference type="EMBL" id="JAHQCW010000011">
    <property type="protein sequence ID" value="MBU9736617.1"/>
    <property type="molecule type" value="Genomic_DNA"/>
</dbReference>
<feature type="region of interest" description="Disordered" evidence="1">
    <location>
        <begin position="131"/>
        <end position="151"/>
    </location>
</feature>
<name>A0A949JZL4_9FIRM</name>